<dbReference type="AlphaFoldDB" id="X0TW89"/>
<name>X0TW89_9ZZZZ</name>
<sequence>MTQISASIKPQLSEDEIECLQRIAAKEIPTPKQVNGDFKWECRVCDWKTNNLVAYGEHYEDEHGGR</sequence>
<accession>X0TW89</accession>
<gene>
    <name evidence="1" type="ORF">S01H1_27771</name>
</gene>
<proteinExistence type="predicted"/>
<comment type="caution">
    <text evidence="1">The sequence shown here is derived from an EMBL/GenBank/DDBJ whole genome shotgun (WGS) entry which is preliminary data.</text>
</comment>
<organism evidence="1">
    <name type="scientific">marine sediment metagenome</name>
    <dbReference type="NCBI Taxonomy" id="412755"/>
    <lineage>
        <taxon>unclassified sequences</taxon>
        <taxon>metagenomes</taxon>
        <taxon>ecological metagenomes</taxon>
    </lineage>
</organism>
<evidence type="ECO:0000313" key="1">
    <source>
        <dbReference type="EMBL" id="GAF92407.1"/>
    </source>
</evidence>
<reference evidence="1" key="1">
    <citation type="journal article" date="2014" name="Front. Microbiol.">
        <title>High frequency of phylogenetically diverse reductive dehalogenase-homologous genes in deep subseafloor sedimentary metagenomes.</title>
        <authorList>
            <person name="Kawai M."/>
            <person name="Futagami T."/>
            <person name="Toyoda A."/>
            <person name="Takaki Y."/>
            <person name="Nishi S."/>
            <person name="Hori S."/>
            <person name="Arai W."/>
            <person name="Tsubouchi T."/>
            <person name="Morono Y."/>
            <person name="Uchiyama I."/>
            <person name="Ito T."/>
            <person name="Fujiyama A."/>
            <person name="Inagaki F."/>
            <person name="Takami H."/>
        </authorList>
    </citation>
    <scope>NUCLEOTIDE SEQUENCE</scope>
    <source>
        <strain evidence="1">Expedition CK06-06</strain>
    </source>
</reference>
<protein>
    <submittedName>
        <fullName evidence="1">Uncharacterized protein</fullName>
    </submittedName>
</protein>
<dbReference type="EMBL" id="BARS01016938">
    <property type="protein sequence ID" value="GAF92407.1"/>
    <property type="molecule type" value="Genomic_DNA"/>
</dbReference>